<evidence type="ECO:0000256" key="1">
    <source>
        <dbReference type="ARBA" id="ARBA00001933"/>
    </source>
</evidence>
<dbReference type="FunFam" id="3.40.640.10:FF:000004">
    <property type="entry name" value="Acetylornithine aminotransferase"/>
    <property type="match status" value="1"/>
</dbReference>
<dbReference type="InterPro" id="IPR049704">
    <property type="entry name" value="Aminotrans_3_PPA_site"/>
</dbReference>
<dbReference type="InterPro" id="IPR005814">
    <property type="entry name" value="Aminotrans_3"/>
</dbReference>
<keyword evidence="3 4" id="KW-0663">Pyridoxal phosphate</keyword>
<keyword evidence="5" id="KW-0032">Aminotransferase</keyword>
<accession>A0A1W1UW30</accession>
<comment type="similarity">
    <text evidence="2 4">Belongs to the class-III pyridoxal-phosphate-dependent aminotransferase family.</text>
</comment>
<gene>
    <name evidence="5" type="ORF">SAMN00017405_1629</name>
</gene>
<evidence type="ECO:0000256" key="4">
    <source>
        <dbReference type="RuleBase" id="RU003560"/>
    </source>
</evidence>
<name>A0A1W1UW30_DESTI</name>
<dbReference type="InterPro" id="IPR015421">
    <property type="entry name" value="PyrdxlP-dep_Trfase_major"/>
</dbReference>
<keyword evidence="5" id="KW-0808">Transferase</keyword>
<dbReference type="STRING" id="656914.SAMN00017405_1629"/>
<dbReference type="Pfam" id="PF00202">
    <property type="entry name" value="Aminotran_3"/>
    <property type="match status" value="1"/>
</dbReference>
<keyword evidence="5" id="KW-0670">Pyruvate</keyword>
<keyword evidence="6" id="KW-1185">Reference proteome</keyword>
<dbReference type="AlphaFoldDB" id="A0A1W1UW30"/>
<organism evidence="5 6">
    <name type="scientific">Desulfonispora thiosulfatigenes DSM 11270</name>
    <dbReference type="NCBI Taxonomy" id="656914"/>
    <lineage>
        <taxon>Bacteria</taxon>
        <taxon>Bacillati</taxon>
        <taxon>Bacillota</taxon>
        <taxon>Clostridia</taxon>
        <taxon>Eubacteriales</taxon>
        <taxon>Peptococcaceae</taxon>
        <taxon>Desulfonispora</taxon>
    </lineage>
</organism>
<dbReference type="InterPro" id="IPR015422">
    <property type="entry name" value="PyrdxlP-dep_Trfase_small"/>
</dbReference>
<reference evidence="5 6" key="1">
    <citation type="submission" date="2017-04" db="EMBL/GenBank/DDBJ databases">
        <authorList>
            <person name="Afonso C.L."/>
            <person name="Miller P.J."/>
            <person name="Scott M.A."/>
            <person name="Spackman E."/>
            <person name="Goraichik I."/>
            <person name="Dimitrov K.M."/>
            <person name="Suarez D.L."/>
            <person name="Swayne D.E."/>
        </authorList>
    </citation>
    <scope>NUCLEOTIDE SEQUENCE [LARGE SCALE GENOMIC DNA]</scope>
    <source>
        <strain evidence="5 6">DSM 11270</strain>
    </source>
</reference>
<dbReference type="Gene3D" id="3.40.640.10">
    <property type="entry name" value="Type I PLP-dependent aspartate aminotransferase-like (Major domain)"/>
    <property type="match status" value="1"/>
</dbReference>
<proteinExistence type="inferred from homology"/>
<protein>
    <submittedName>
        <fullName evidence="5">Taurine-pyruvate aminotransferase</fullName>
    </submittedName>
</protein>
<comment type="cofactor">
    <cofactor evidence="1">
        <name>pyridoxal 5'-phosphate</name>
        <dbReference type="ChEBI" id="CHEBI:597326"/>
    </cofactor>
</comment>
<dbReference type="GO" id="GO:0030170">
    <property type="term" value="F:pyridoxal phosphate binding"/>
    <property type="evidence" value="ECO:0007669"/>
    <property type="project" value="InterPro"/>
</dbReference>
<dbReference type="PANTHER" id="PTHR43094:SF1">
    <property type="entry name" value="AMINOTRANSFERASE CLASS-III"/>
    <property type="match status" value="1"/>
</dbReference>
<evidence type="ECO:0000313" key="5">
    <source>
        <dbReference type="EMBL" id="SMB85293.1"/>
    </source>
</evidence>
<dbReference type="GO" id="GO:0008483">
    <property type="term" value="F:transaminase activity"/>
    <property type="evidence" value="ECO:0007669"/>
    <property type="project" value="UniProtKB-KW"/>
</dbReference>
<dbReference type="InterPro" id="IPR015424">
    <property type="entry name" value="PyrdxlP-dep_Trfase"/>
</dbReference>
<dbReference type="OrthoDB" id="9807885at2"/>
<sequence length="457" mass="50097">MAELTTEQLIAMDKDSLWHHLFQHKALETNNPLIVTGGKGLMIEDISGKQYLDAVSGAVWCVNIGYGRERMAKAVYDQLIEMPYYAGSAGNIPTIKLAGKLKELLPRLDKTFFANSGSEANEKAFKAVRQMNRLKGNNEKYKILYRDRDYHGTTIGALSATGQHERKADYGPFVPGFSSFEHACCYRCPFGKEYGSCEIECAQAVEWAIKREGGAEQVAAIIVEPITAGGGIIKPVPEYYPMVQKICKKYDVEMIMDEVVCGFGRTGKWFGHLHFDVDPDIMTTAKGMASAYQPLSCMMAKDHIFNVFKEDASDPLAFFRDISTYGGCAGSTAAGLENIAIMEEENLLDNTVKMGEYMLGQLNELRSMDLVGDVRGEGLFAGVELVVDKKTKQAVSEAQMAQVMADIAAQGVLCGRTNKSLPGLNNTVTLAPALVATKEDIDRIVGAIKNSLEKNAK</sequence>
<dbReference type="PROSITE" id="PS00600">
    <property type="entry name" value="AA_TRANSFER_CLASS_3"/>
    <property type="match status" value="1"/>
</dbReference>
<dbReference type="Gene3D" id="3.90.1150.10">
    <property type="entry name" value="Aspartate Aminotransferase, domain 1"/>
    <property type="match status" value="1"/>
</dbReference>
<dbReference type="NCBIfam" id="NF005812">
    <property type="entry name" value="PRK07678.1"/>
    <property type="match status" value="1"/>
</dbReference>
<dbReference type="PIRSF" id="PIRSF000521">
    <property type="entry name" value="Transaminase_4ab_Lys_Orn"/>
    <property type="match status" value="1"/>
</dbReference>
<evidence type="ECO:0000256" key="3">
    <source>
        <dbReference type="ARBA" id="ARBA00022898"/>
    </source>
</evidence>
<evidence type="ECO:0000256" key="2">
    <source>
        <dbReference type="ARBA" id="ARBA00008954"/>
    </source>
</evidence>
<evidence type="ECO:0000313" key="6">
    <source>
        <dbReference type="Proteomes" id="UP000192731"/>
    </source>
</evidence>
<dbReference type="RefSeq" id="WP_084052451.1">
    <property type="nucleotide sequence ID" value="NZ_FWWT01000012.1"/>
</dbReference>
<dbReference type="CDD" id="cd00610">
    <property type="entry name" value="OAT_like"/>
    <property type="match status" value="1"/>
</dbReference>
<dbReference type="Proteomes" id="UP000192731">
    <property type="component" value="Unassembled WGS sequence"/>
</dbReference>
<dbReference type="EMBL" id="FWWT01000012">
    <property type="protein sequence ID" value="SMB85293.1"/>
    <property type="molecule type" value="Genomic_DNA"/>
</dbReference>
<dbReference type="SUPFAM" id="SSF53383">
    <property type="entry name" value="PLP-dependent transferases"/>
    <property type="match status" value="1"/>
</dbReference>
<dbReference type="PANTHER" id="PTHR43094">
    <property type="entry name" value="AMINOTRANSFERASE"/>
    <property type="match status" value="1"/>
</dbReference>